<proteinExistence type="predicted"/>
<reference evidence="2" key="1">
    <citation type="submission" date="2022-11" db="UniProtKB">
        <authorList>
            <consortium name="WormBaseParasite"/>
        </authorList>
    </citation>
    <scope>IDENTIFICATION</scope>
</reference>
<evidence type="ECO:0000313" key="1">
    <source>
        <dbReference type="Proteomes" id="UP000887576"/>
    </source>
</evidence>
<dbReference type="WBParaSite" id="JU765_v2.g1463.t1">
    <property type="protein sequence ID" value="JU765_v2.g1463.t1"/>
    <property type="gene ID" value="JU765_v2.g1463"/>
</dbReference>
<evidence type="ECO:0000313" key="2">
    <source>
        <dbReference type="WBParaSite" id="JU765_v2.g1463.t1"/>
    </source>
</evidence>
<name>A0AC34QB83_9BILA</name>
<organism evidence="1 2">
    <name type="scientific">Panagrolaimus sp. JU765</name>
    <dbReference type="NCBI Taxonomy" id="591449"/>
    <lineage>
        <taxon>Eukaryota</taxon>
        <taxon>Metazoa</taxon>
        <taxon>Ecdysozoa</taxon>
        <taxon>Nematoda</taxon>
        <taxon>Chromadorea</taxon>
        <taxon>Rhabditida</taxon>
        <taxon>Tylenchina</taxon>
        <taxon>Panagrolaimomorpha</taxon>
        <taxon>Panagrolaimoidea</taxon>
        <taxon>Panagrolaimidae</taxon>
        <taxon>Panagrolaimus</taxon>
    </lineage>
</organism>
<accession>A0AC34QB83</accession>
<dbReference type="Proteomes" id="UP000887576">
    <property type="component" value="Unplaced"/>
</dbReference>
<sequence length="307" mass="34165">MMKQKQIPNKLVHSFACQQGALRTVRFNSNGSYCLTGGVDKTVGLWNPYTATLLHSFSGCGGEVRAVAGSNDNSMIAAGGTDKIVTIFNVETGKSLKRYRGHTAWINSLFFNEESSLVFSAGQEGTVYIWDLRDRNEIVQIMEEANDAVLSLDIKGSEVLTGSADHKMRHYDIRNGWLSITDAGESVTDVHISEDKQSLLMASMKSPIKVIDKNNGKILAEYSGHKNDEFKVECGILYSNEEIVTGSEDGYVYIFDYISKKIIGKLDHLPAKYVHSLTIHPKKNVLISISRDRLFLWINQDDQGLFG</sequence>
<protein>
    <submittedName>
        <fullName evidence="2">Mitogen-activated protein kinase organizer 1</fullName>
    </submittedName>
</protein>